<accession>A0A9X0LBI6</accession>
<feature type="transmembrane region" description="Helical" evidence="7">
    <location>
        <begin position="202"/>
        <end position="219"/>
    </location>
</feature>
<dbReference type="InterPro" id="IPR020846">
    <property type="entry name" value="MFS_dom"/>
</dbReference>
<dbReference type="GO" id="GO:0022857">
    <property type="term" value="F:transmembrane transporter activity"/>
    <property type="evidence" value="ECO:0007669"/>
    <property type="project" value="InterPro"/>
</dbReference>
<dbReference type="PANTHER" id="PTHR42718">
    <property type="entry name" value="MAJOR FACILITATOR SUPERFAMILY MULTIDRUG TRANSPORTER MFSC"/>
    <property type="match status" value="1"/>
</dbReference>
<evidence type="ECO:0000313" key="9">
    <source>
        <dbReference type="EMBL" id="KUJ44021.1"/>
    </source>
</evidence>
<proteinExistence type="predicted"/>
<dbReference type="Gene3D" id="1.20.1720.10">
    <property type="entry name" value="Multidrug resistance protein D"/>
    <property type="match status" value="1"/>
</dbReference>
<keyword evidence="6 7" id="KW-0472">Membrane</keyword>
<dbReference type="CDD" id="cd17321">
    <property type="entry name" value="MFS_MMR_MDR_like"/>
    <property type="match status" value="1"/>
</dbReference>
<feature type="transmembrane region" description="Helical" evidence="7">
    <location>
        <begin position="406"/>
        <end position="423"/>
    </location>
</feature>
<evidence type="ECO:0000256" key="5">
    <source>
        <dbReference type="ARBA" id="ARBA00022989"/>
    </source>
</evidence>
<feature type="transmembrane region" description="Helical" evidence="7">
    <location>
        <begin position="82"/>
        <end position="101"/>
    </location>
</feature>
<name>A0A9X0LBI6_9ACTN</name>
<dbReference type="EMBL" id="LMWI01000002">
    <property type="protein sequence ID" value="KUJ44021.1"/>
    <property type="molecule type" value="Genomic_DNA"/>
</dbReference>
<evidence type="ECO:0000259" key="8">
    <source>
        <dbReference type="PROSITE" id="PS50850"/>
    </source>
</evidence>
<dbReference type="RefSeq" id="WP_043720526.1">
    <property type="nucleotide sequence ID" value="NZ_LMWI01000002.1"/>
</dbReference>
<comment type="caution">
    <text evidence="9">The sequence shown here is derived from an EMBL/GenBank/DDBJ whole genome shotgun (WGS) entry which is preliminary data.</text>
</comment>
<dbReference type="PROSITE" id="PS50850">
    <property type="entry name" value="MFS"/>
    <property type="match status" value="1"/>
</dbReference>
<evidence type="ECO:0000313" key="10">
    <source>
        <dbReference type="Proteomes" id="UP000053246"/>
    </source>
</evidence>
<evidence type="ECO:0000256" key="6">
    <source>
        <dbReference type="ARBA" id="ARBA00023136"/>
    </source>
</evidence>
<keyword evidence="5 7" id="KW-1133">Transmembrane helix</keyword>
<gene>
    <name evidence="9" type="ORF">ADL17_12290</name>
</gene>
<feature type="transmembrane region" description="Helical" evidence="7">
    <location>
        <begin position="107"/>
        <end position="128"/>
    </location>
</feature>
<feature type="transmembrane region" description="Helical" evidence="7">
    <location>
        <begin position="464"/>
        <end position="484"/>
    </location>
</feature>
<comment type="subcellular location">
    <subcellularLocation>
        <location evidence="1">Cell membrane</location>
        <topology evidence="1">Multi-pass membrane protein</topology>
    </subcellularLocation>
</comment>
<feature type="transmembrane region" description="Helical" evidence="7">
    <location>
        <begin position="302"/>
        <end position="327"/>
    </location>
</feature>
<evidence type="ECO:0000256" key="1">
    <source>
        <dbReference type="ARBA" id="ARBA00004651"/>
    </source>
</evidence>
<dbReference type="SUPFAM" id="SSF103473">
    <property type="entry name" value="MFS general substrate transporter"/>
    <property type="match status" value="1"/>
</dbReference>
<evidence type="ECO:0000256" key="2">
    <source>
        <dbReference type="ARBA" id="ARBA00022448"/>
    </source>
</evidence>
<feature type="transmembrane region" description="Helical" evidence="7">
    <location>
        <begin position="50"/>
        <end position="70"/>
    </location>
</feature>
<evidence type="ECO:0000256" key="4">
    <source>
        <dbReference type="ARBA" id="ARBA00022692"/>
    </source>
</evidence>
<dbReference type="Pfam" id="PF07690">
    <property type="entry name" value="MFS_1"/>
    <property type="match status" value="1"/>
</dbReference>
<dbReference type="InterPro" id="IPR011701">
    <property type="entry name" value="MFS"/>
</dbReference>
<dbReference type="Gene3D" id="1.20.1250.20">
    <property type="entry name" value="MFS general substrate transporter like domains"/>
    <property type="match status" value="1"/>
</dbReference>
<feature type="domain" description="Major facilitator superfamily (MFS) profile" evidence="8">
    <location>
        <begin position="16"/>
        <end position="487"/>
    </location>
</feature>
<feature type="transmembrane region" description="Helical" evidence="7">
    <location>
        <begin position="14"/>
        <end position="38"/>
    </location>
</feature>
<feature type="transmembrane region" description="Helical" evidence="7">
    <location>
        <begin position="166"/>
        <end position="190"/>
    </location>
</feature>
<dbReference type="PANTHER" id="PTHR42718:SF47">
    <property type="entry name" value="METHYL VIOLOGEN RESISTANCE PROTEIN SMVA"/>
    <property type="match status" value="1"/>
</dbReference>
<feature type="transmembrane region" description="Helical" evidence="7">
    <location>
        <begin position="334"/>
        <end position="353"/>
    </location>
</feature>
<feature type="transmembrane region" description="Helical" evidence="7">
    <location>
        <begin position="231"/>
        <end position="248"/>
    </location>
</feature>
<dbReference type="GO" id="GO:0005886">
    <property type="term" value="C:plasma membrane"/>
    <property type="evidence" value="ECO:0007669"/>
    <property type="project" value="UniProtKB-SubCell"/>
</dbReference>
<keyword evidence="4 7" id="KW-0812">Transmembrane</keyword>
<evidence type="ECO:0000256" key="7">
    <source>
        <dbReference type="SAM" id="Phobius"/>
    </source>
</evidence>
<keyword evidence="3" id="KW-1003">Cell membrane</keyword>
<keyword evidence="2" id="KW-0813">Transport</keyword>
<evidence type="ECO:0000256" key="3">
    <source>
        <dbReference type="ARBA" id="ARBA00022475"/>
    </source>
</evidence>
<feature type="transmembrane region" description="Helical" evidence="7">
    <location>
        <begin position="140"/>
        <end position="160"/>
    </location>
</feature>
<feature type="transmembrane region" description="Helical" evidence="7">
    <location>
        <begin position="269"/>
        <end position="290"/>
    </location>
</feature>
<organism evidence="9 10">
    <name type="scientific">Micromonospora maris</name>
    <dbReference type="NCBI Taxonomy" id="1003110"/>
    <lineage>
        <taxon>Bacteria</taxon>
        <taxon>Bacillati</taxon>
        <taxon>Actinomycetota</taxon>
        <taxon>Actinomycetes</taxon>
        <taxon>Micromonosporales</taxon>
        <taxon>Micromonosporaceae</taxon>
        <taxon>Micromonospora</taxon>
    </lineage>
</organism>
<dbReference type="AlphaFoldDB" id="A0A9X0LBI6"/>
<feature type="transmembrane region" description="Helical" evidence="7">
    <location>
        <begin position="359"/>
        <end position="385"/>
    </location>
</feature>
<sequence>MSVRTQPRAGVREWLGLAVLALPTLLLSVDATVLYLALPHLTTDLWPTATQTLWIVDIYGFMIGGFLITMGTLGDRIGRRRLLMIGALAFGAASVLAAYATDPTVLIAARALLGVAGATLMPSTLALITTMFRDPGQRGMAIGVWAACFSAGLAAGPLIGGALLELFWWGSVFLLAVPVMVVLLVAAPVLLPEAKDPQAGRIDLVSVALSLAAMLPAIYSLKVIATEGIEVGALVALVASVVFGVLFVRRQRTLADPLLDLRLFTRPSFVGALLALLVGLAVVGVVYLFATQYLQMVSGLSPLAAGLWLLPSAVAMIVTSIAAPVLARKVAPGLLVAASLVVSAVGYVLLAFVDGPNGMALVVAGLVVIYLGIGPMMALGTDLVVSRAPAERAGSAAAMSETSMEFGLALGVAVLGSLGAAVYRSELPGGTPAEATESLAGALAVGNADLVAAAREAFTSALNAVGWAGAVAAVGIAVVTALLVRGPEAGPNQSAMEEAATSRN</sequence>
<dbReference type="InterPro" id="IPR001958">
    <property type="entry name" value="Tet-R_TetA/multi-R_MdtG-like"/>
</dbReference>
<protein>
    <submittedName>
        <fullName evidence="9">MFS transporter</fullName>
    </submittedName>
</protein>
<dbReference type="Proteomes" id="UP000053246">
    <property type="component" value="Unassembled WGS sequence"/>
</dbReference>
<dbReference type="InterPro" id="IPR036259">
    <property type="entry name" value="MFS_trans_sf"/>
</dbReference>
<keyword evidence="10" id="KW-1185">Reference proteome</keyword>
<dbReference type="PRINTS" id="PR01035">
    <property type="entry name" value="TCRTETA"/>
</dbReference>
<reference evidence="9 10" key="1">
    <citation type="submission" date="2015-10" db="EMBL/GenBank/DDBJ databases">
        <authorList>
            <person name="Ju K.-S."/>
            <person name="Doroghazi J.R."/>
            <person name="Metcalf W.W."/>
        </authorList>
    </citation>
    <scope>NUCLEOTIDE SEQUENCE [LARGE SCALE GENOMIC DNA]</scope>
    <source>
        <strain evidence="9 10">NRRL B-24793</strain>
    </source>
</reference>